<name>A0A975AUL8_9THEO</name>
<accession>A0A975AUL8</accession>
<proteinExistence type="predicted"/>
<protein>
    <submittedName>
        <fullName evidence="1">Uncharacterized protein</fullName>
    </submittedName>
</protein>
<organism evidence="1 2">
    <name type="scientific">Aceticella autotrophica</name>
    <dbReference type="NCBI Taxonomy" id="2755338"/>
    <lineage>
        <taxon>Bacteria</taxon>
        <taxon>Bacillati</taxon>
        <taxon>Bacillota</taxon>
        <taxon>Clostridia</taxon>
        <taxon>Thermoanaerobacterales</taxon>
        <taxon>Thermoanaerobacteraceae</taxon>
        <taxon>Aceticella</taxon>
    </lineage>
</organism>
<dbReference type="EMBL" id="CP060096">
    <property type="protein sequence ID" value="QSZ26761.1"/>
    <property type="molecule type" value="Genomic_DNA"/>
</dbReference>
<gene>
    <name evidence="1" type="ORF">ACETAC_07640</name>
</gene>
<dbReference type="Proteomes" id="UP000671913">
    <property type="component" value="Chromosome"/>
</dbReference>
<dbReference type="KEGG" id="aaut:ACETAC_07640"/>
<reference evidence="1" key="1">
    <citation type="submission" date="2020-08" db="EMBL/GenBank/DDBJ databases">
        <title>Genomic insights into the carbon and energy metabolism of the first obligate autotrophic acetogenic bacterium Aceticella autotrophica gen. nov., sp. nov.</title>
        <authorList>
            <person name="Toshchakov S.V."/>
            <person name="Elcheninov A.G."/>
            <person name="Kublanov I.V."/>
            <person name="Frolov E.N."/>
            <person name="Lebedinsky A.V."/>
        </authorList>
    </citation>
    <scope>NUCLEOTIDE SEQUENCE</scope>
    <source>
        <strain evidence="1">3443-3Ac</strain>
    </source>
</reference>
<evidence type="ECO:0000313" key="2">
    <source>
        <dbReference type="Proteomes" id="UP000671913"/>
    </source>
</evidence>
<dbReference type="AlphaFoldDB" id="A0A975AUL8"/>
<sequence>MDSNKNFELENLMENIKRKIINDDIMNKIYNEEDIFLKANDWKINCAKVIVESYKKLLKVMGKIN</sequence>
<keyword evidence="2" id="KW-1185">Reference proteome</keyword>
<dbReference type="RefSeq" id="WP_284679444.1">
    <property type="nucleotide sequence ID" value="NZ_CP060096.1"/>
</dbReference>
<evidence type="ECO:0000313" key="1">
    <source>
        <dbReference type="EMBL" id="QSZ26761.1"/>
    </source>
</evidence>